<dbReference type="Pfam" id="PF00089">
    <property type="entry name" value="Trypsin"/>
    <property type="match status" value="1"/>
</dbReference>
<name>A0A411DFE8_LOCMI</name>
<dbReference type="PANTHER" id="PTHR24260:SF135">
    <property type="entry name" value="CLIP DOMAIN-CONTAINING SERINE PROTEASE-RELATED"/>
    <property type="match status" value="1"/>
</dbReference>
<dbReference type="InterPro" id="IPR033116">
    <property type="entry name" value="TRYPSIN_SER"/>
</dbReference>
<comment type="similarity">
    <text evidence="8">Belongs to the peptidase S1 family. CLIP subfamily.</text>
</comment>
<dbReference type="InterPro" id="IPR001254">
    <property type="entry name" value="Trypsin_dom"/>
</dbReference>
<dbReference type="GO" id="GO:0016485">
    <property type="term" value="P:protein processing"/>
    <property type="evidence" value="ECO:0007669"/>
    <property type="project" value="UniProtKB-ARBA"/>
</dbReference>
<keyword evidence="4" id="KW-0732">Signal</keyword>
<dbReference type="InterPro" id="IPR051333">
    <property type="entry name" value="CLIP_Serine_Protease"/>
</dbReference>
<proteinExistence type="evidence at transcript level"/>
<dbReference type="Gene3D" id="2.40.10.10">
    <property type="entry name" value="Trypsin-like serine proteases"/>
    <property type="match status" value="1"/>
</dbReference>
<evidence type="ECO:0000256" key="3">
    <source>
        <dbReference type="ARBA" id="ARBA00022670"/>
    </source>
</evidence>
<dbReference type="AlphaFoldDB" id="A0A411DFE8"/>
<accession>A0A411DFE8</accession>
<evidence type="ECO:0000256" key="2">
    <source>
        <dbReference type="ARBA" id="ARBA00022525"/>
    </source>
</evidence>
<dbReference type="InterPro" id="IPR043504">
    <property type="entry name" value="Peptidase_S1_PA_chymotrypsin"/>
</dbReference>
<dbReference type="PRINTS" id="PR00722">
    <property type="entry name" value="CHYMOTRYPSIN"/>
</dbReference>
<protein>
    <submittedName>
        <fullName evidence="11">Spirit-like protein</fullName>
    </submittedName>
</protein>
<keyword evidence="6 9" id="KW-0720">Serine protease</keyword>
<comment type="subcellular location">
    <subcellularLocation>
        <location evidence="1">Secreted</location>
    </subcellularLocation>
</comment>
<keyword evidence="5 9" id="KW-0378">Hydrolase</keyword>
<evidence type="ECO:0000313" key="11">
    <source>
        <dbReference type="EMBL" id="QBA18634.1"/>
    </source>
</evidence>
<evidence type="ECO:0000256" key="7">
    <source>
        <dbReference type="ARBA" id="ARBA00023157"/>
    </source>
</evidence>
<dbReference type="PROSITE" id="PS00135">
    <property type="entry name" value="TRYPSIN_SER"/>
    <property type="match status" value="1"/>
</dbReference>
<dbReference type="InterPro" id="IPR018114">
    <property type="entry name" value="TRYPSIN_HIS"/>
</dbReference>
<sequence>MGTKKVQLMLWQVVDNISRNEDCCCLRCTVCGRTFGCLTTTCYGVTNTECQLEDVARTKGTCRRMEDCPSALNGWLERRESPKTCYFVRFDHYVCCADFAEEGCEQCCQINKDKLSKSYKIKQLNRCCTFTLNFCRQESLPGSNSSKSANAILCCVVGGMPTRPREFPFMAALGWRSNFDQRIYYRCGGALIANNFVLTAAHCADLGGEPPSQVRLGGDNLTLTEGEDISIRRVIIHPDYSASTAYNDIALLELETAAKPELKPTCIWTQKEVTNTLVTAIGYGQTSFAGLSSAQLLKVPLKSVSNEECQHHYQKDQLAQGVLGTQMCAGDITGERDTCQGDSGGPLLMQDGLLGYVVGITSLGQGCASGPPSVYTRVSSFVDWIEGIYVCQACYCSGTCRGEQSFGYISSNSCDEHCNALSGGSWFGKTRSKGIQEFIGSDLVWNVFQRRWTIRIKCI</sequence>
<evidence type="ECO:0000256" key="5">
    <source>
        <dbReference type="ARBA" id="ARBA00022801"/>
    </source>
</evidence>
<dbReference type="SMART" id="SM00680">
    <property type="entry name" value="CLIP"/>
    <property type="match status" value="1"/>
</dbReference>
<organism evidence="11">
    <name type="scientific">Locusta migratoria migratoria</name>
    <name type="common">Asiatic migratory locust</name>
    <dbReference type="NCBI Taxonomy" id="238695"/>
    <lineage>
        <taxon>Eukaryota</taxon>
        <taxon>Metazoa</taxon>
        <taxon>Ecdysozoa</taxon>
        <taxon>Arthropoda</taxon>
        <taxon>Hexapoda</taxon>
        <taxon>Insecta</taxon>
        <taxon>Pterygota</taxon>
        <taxon>Neoptera</taxon>
        <taxon>Polyneoptera</taxon>
        <taxon>Orthoptera</taxon>
        <taxon>Caelifera</taxon>
        <taxon>Acrididea</taxon>
        <taxon>Acridomorpha</taxon>
        <taxon>Acridoidea</taxon>
        <taxon>Acrididae</taxon>
        <taxon>Oedipodinae</taxon>
        <taxon>Locusta</taxon>
    </lineage>
</organism>
<evidence type="ECO:0000256" key="6">
    <source>
        <dbReference type="ARBA" id="ARBA00022825"/>
    </source>
</evidence>
<evidence type="ECO:0000256" key="4">
    <source>
        <dbReference type="ARBA" id="ARBA00022729"/>
    </source>
</evidence>
<dbReference type="InterPro" id="IPR009003">
    <property type="entry name" value="Peptidase_S1_PA"/>
</dbReference>
<keyword evidence="7" id="KW-1015">Disulfide bond</keyword>
<feature type="domain" description="Peptidase S1" evidence="10">
    <location>
        <begin position="156"/>
        <end position="390"/>
    </location>
</feature>
<dbReference type="PROSITE" id="PS00134">
    <property type="entry name" value="TRYPSIN_HIS"/>
    <property type="match status" value="1"/>
</dbReference>
<dbReference type="EMBL" id="MH301288">
    <property type="protein sequence ID" value="QBA18634.1"/>
    <property type="molecule type" value="mRNA"/>
</dbReference>
<evidence type="ECO:0000256" key="9">
    <source>
        <dbReference type="RuleBase" id="RU363034"/>
    </source>
</evidence>
<dbReference type="GO" id="GO:0004252">
    <property type="term" value="F:serine-type endopeptidase activity"/>
    <property type="evidence" value="ECO:0007669"/>
    <property type="project" value="InterPro"/>
</dbReference>
<dbReference type="FunFam" id="2.40.10.10:FF:000047">
    <property type="entry name" value="Trypsin eta"/>
    <property type="match status" value="1"/>
</dbReference>
<dbReference type="PANTHER" id="PTHR24260">
    <property type="match status" value="1"/>
</dbReference>
<evidence type="ECO:0000259" key="10">
    <source>
        <dbReference type="PROSITE" id="PS50240"/>
    </source>
</evidence>
<reference evidence="11" key="1">
    <citation type="submission" date="2018-05" db="EMBL/GenBank/DDBJ databases">
        <title>Expression level of different genes in locusta.</title>
        <authorList>
            <person name="Wang Y."/>
        </authorList>
    </citation>
    <scope>NUCLEOTIDE SEQUENCE</scope>
</reference>
<dbReference type="CDD" id="cd00190">
    <property type="entry name" value="Tryp_SPc"/>
    <property type="match status" value="1"/>
</dbReference>
<dbReference type="InterPro" id="IPR022700">
    <property type="entry name" value="CLIP"/>
</dbReference>
<dbReference type="PROSITE" id="PS50240">
    <property type="entry name" value="TRYPSIN_DOM"/>
    <property type="match status" value="1"/>
</dbReference>
<evidence type="ECO:0000256" key="8">
    <source>
        <dbReference type="ARBA" id="ARBA00024195"/>
    </source>
</evidence>
<dbReference type="SMART" id="SM00020">
    <property type="entry name" value="Tryp_SPc"/>
    <property type="match status" value="1"/>
</dbReference>
<dbReference type="SUPFAM" id="SSF50494">
    <property type="entry name" value="Trypsin-like serine proteases"/>
    <property type="match status" value="1"/>
</dbReference>
<keyword evidence="3 9" id="KW-0645">Protease</keyword>
<keyword evidence="2" id="KW-0964">Secreted</keyword>
<dbReference type="GO" id="GO:0005576">
    <property type="term" value="C:extracellular region"/>
    <property type="evidence" value="ECO:0007669"/>
    <property type="project" value="UniProtKB-SubCell"/>
</dbReference>
<evidence type="ECO:0000256" key="1">
    <source>
        <dbReference type="ARBA" id="ARBA00004613"/>
    </source>
</evidence>
<dbReference type="InterPro" id="IPR001314">
    <property type="entry name" value="Peptidase_S1A"/>
</dbReference>